<evidence type="ECO:0000259" key="2">
    <source>
        <dbReference type="Pfam" id="PF09331"/>
    </source>
</evidence>
<dbReference type="Gramene" id="evm.model.07.1147">
    <property type="protein sequence ID" value="cds.evm.model.07.1147"/>
    <property type="gene ID" value="evm.TU.07.1147"/>
</dbReference>
<organism evidence="3 4">
    <name type="scientific">Cannabis sativa</name>
    <name type="common">Hemp</name>
    <name type="synonym">Marijuana</name>
    <dbReference type="NCBI Taxonomy" id="3483"/>
    <lineage>
        <taxon>Eukaryota</taxon>
        <taxon>Viridiplantae</taxon>
        <taxon>Streptophyta</taxon>
        <taxon>Embryophyta</taxon>
        <taxon>Tracheophyta</taxon>
        <taxon>Spermatophyta</taxon>
        <taxon>Magnoliopsida</taxon>
        <taxon>eudicotyledons</taxon>
        <taxon>Gunneridae</taxon>
        <taxon>Pentapetalae</taxon>
        <taxon>rosids</taxon>
        <taxon>fabids</taxon>
        <taxon>Rosales</taxon>
        <taxon>Cannabaceae</taxon>
        <taxon>Cannabis</taxon>
    </lineage>
</organism>
<evidence type="ECO:0000313" key="3">
    <source>
        <dbReference type="EnsemblPlants" id="cds.evm.model.07.1147"/>
    </source>
</evidence>
<dbReference type="InterPro" id="IPR015410">
    <property type="entry name" value="DUF1985"/>
</dbReference>
<feature type="domain" description="DUF1985" evidence="2">
    <location>
        <begin position="84"/>
        <end position="219"/>
    </location>
</feature>
<evidence type="ECO:0000256" key="1">
    <source>
        <dbReference type="SAM" id="MobiDB-lite"/>
    </source>
</evidence>
<dbReference type="PANTHER" id="PTHR48449">
    <property type="entry name" value="DUF1985 DOMAIN-CONTAINING PROTEIN"/>
    <property type="match status" value="1"/>
</dbReference>
<evidence type="ECO:0000313" key="4">
    <source>
        <dbReference type="Proteomes" id="UP000596661"/>
    </source>
</evidence>
<feature type="region of interest" description="Disordered" evidence="1">
    <location>
        <begin position="292"/>
        <end position="314"/>
    </location>
</feature>
<dbReference type="Pfam" id="PF09331">
    <property type="entry name" value="DUF1985"/>
    <property type="match status" value="1"/>
</dbReference>
<keyword evidence="4" id="KW-1185">Reference proteome</keyword>
<sequence>MNIPSESGVEELSADVVVEDWTCKYRRSQHYHSNVITFGYYSIINDIKTILTPTQLKIFFQIVFGHFLRIPEYVIHFQLLHGLLLREVQQLNEIEFWVSVAGKFLRFSVEEFALVTCLDRHIESDIFQFKQDKNMLVEHCLKGNKKITKNSIQVAFTANNLRDNDDLAVKLVVLYFVQCYMLGGQPGKVISIEELNFVDNSRYNEYGWGKGCFEMTIESLKGKIDASIRTIKKKDKDVGFYRLLGFPYAMQLQLENIAQTSVERNSLNLVDYFSGDTTLFIKDKRKGNQEFSSKSVPNAVVEGDQGGPSSSKAHEHVTRFEYEDLKKDVSLVLSQQQIIMSVFADLNRKMCTLIKMESSPTAVVAGQSSISFGFQDLVQNDVRDIVVFEETPILIPRKRDRKKRVVLKSPFIELG</sequence>
<accession>A0A803Q1H8</accession>
<dbReference type="AlphaFoldDB" id="A0A803Q1H8"/>
<proteinExistence type="predicted"/>
<reference evidence="3" key="2">
    <citation type="submission" date="2021-03" db="UniProtKB">
        <authorList>
            <consortium name="EnsemblPlants"/>
        </authorList>
    </citation>
    <scope>IDENTIFICATION</scope>
</reference>
<dbReference type="Proteomes" id="UP000596661">
    <property type="component" value="Chromosome 7"/>
</dbReference>
<dbReference type="PANTHER" id="PTHR48449:SF1">
    <property type="entry name" value="DUF1985 DOMAIN-CONTAINING PROTEIN"/>
    <property type="match status" value="1"/>
</dbReference>
<name>A0A803Q1H8_CANSA</name>
<dbReference type="EnsemblPlants" id="evm.model.07.1147">
    <property type="protein sequence ID" value="cds.evm.model.07.1147"/>
    <property type="gene ID" value="evm.TU.07.1147"/>
</dbReference>
<protein>
    <recommendedName>
        <fullName evidence="2">DUF1985 domain-containing protein</fullName>
    </recommendedName>
</protein>
<reference evidence="3" key="1">
    <citation type="submission" date="2018-11" db="EMBL/GenBank/DDBJ databases">
        <authorList>
            <person name="Grassa J C."/>
        </authorList>
    </citation>
    <scope>NUCLEOTIDE SEQUENCE [LARGE SCALE GENOMIC DNA]</scope>
</reference>
<dbReference type="EMBL" id="UZAU01000655">
    <property type="status" value="NOT_ANNOTATED_CDS"/>
    <property type="molecule type" value="Genomic_DNA"/>
</dbReference>